<evidence type="ECO:0000313" key="9">
    <source>
        <dbReference type="Proteomes" id="UP000199517"/>
    </source>
</evidence>
<dbReference type="AlphaFoldDB" id="A0A1I1WB67"/>
<keyword evidence="6 7" id="KW-0472">Membrane</keyword>
<reference evidence="9" key="1">
    <citation type="submission" date="2016-10" db="EMBL/GenBank/DDBJ databases">
        <authorList>
            <person name="Varghese N."/>
            <person name="Submissions S."/>
        </authorList>
    </citation>
    <scope>NUCLEOTIDE SEQUENCE [LARGE SCALE GENOMIC DNA]</scope>
    <source>
        <strain evidence="9">DSM 7481</strain>
    </source>
</reference>
<dbReference type="GO" id="GO:0005886">
    <property type="term" value="C:plasma membrane"/>
    <property type="evidence" value="ECO:0007669"/>
    <property type="project" value="UniProtKB-SubCell"/>
</dbReference>
<evidence type="ECO:0000256" key="5">
    <source>
        <dbReference type="ARBA" id="ARBA00022989"/>
    </source>
</evidence>
<dbReference type="OrthoDB" id="9811343at2"/>
<evidence type="ECO:0000256" key="7">
    <source>
        <dbReference type="SAM" id="Phobius"/>
    </source>
</evidence>
<feature type="transmembrane region" description="Helical" evidence="7">
    <location>
        <begin position="30"/>
        <end position="53"/>
    </location>
</feature>
<comment type="similarity">
    <text evidence="2">Belongs to the UPF0410 family.</text>
</comment>
<accession>A0A1I1WB67</accession>
<evidence type="ECO:0000256" key="3">
    <source>
        <dbReference type="ARBA" id="ARBA00022475"/>
    </source>
</evidence>
<organism evidence="8 9">
    <name type="scientific">Paracidovorax konjaci</name>
    <dbReference type="NCBI Taxonomy" id="32040"/>
    <lineage>
        <taxon>Bacteria</taxon>
        <taxon>Pseudomonadati</taxon>
        <taxon>Pseudomonadota</taxon>
        <taxon>Betaproteobacteria</taxon>
        <taxon>Burkholderiales</taxon>
        <taxon>Comamonadaceae</taxon>
        <taxon>Paracidovorax</taxon>
    </lineage>
</organism>
<dbReference type="Proteomes" id="UP000199517">
    <property type="component" value="Unassembled WGS sequence"/>
</dbReference>
<keyword evidence="3" id="KW-1003">Cell membrane</keyword>
<sequence length="84" mass="8802">MFSLLGTLIVGLVVGLLARALKPGDDKLGWIMTMLLGVAGSFLATYVGVAMGWYQQGEAAGWIASVVGAIVLLAIYGMVRSKSR</sequence>
<dbReference type="RefSeq" id="WP_092953408.1">
    <property type="nucleotide sequence ID" value="NZ_FOMQ01000009.1"/>
</dbReference>
<dbReference type="EMBL" id="FOMQ01000009">
    <property type="protein sequence ID" value="SFD92271.1"/>
    <property type="molecule type" value="Genomic_DNA"/>
</dbReference>
<gene>
    <name evidence="8" type="ORF">SAMN04489710_1098</name>
</gene>
<dbReference type="PANTHER" id="PTHR33884:SF7">
    <property type="entry name" value="BSL8023 PROTEIN"/>
    <property type="match status" value="1"/>
</dbReference>
<dbReference type="Pfam" id="PF04226">
    <property type="entry name" value="Transgly_assoc"/>
    <property type="match status" value="1"/>
</dbReference>
<evidence type="ECO:0000256" key="2">
    <source>
        <dbReference type="ARBA" id="ARBA00011006"/>
    </source>
</evidence>
<evidence type="ECO:0000313" key="8">
    <source>
        <dbReference type="EMBL" id="SFD92271.1"/>
    </source>
</evidence>
<proteinExistence type="inferred from homology"/>
<evidence type="ECO:0000256" key="1">
    <source>
        <dbReference type="ARBA" id="ARBA00004651"/>
    </source>
</evidence>
<keyword evidence="4 7" id="KW-0812">Transmembrane</keyword>
<protein>
    <submittedName>
        <fullName evidence="8">Uncharacterized membrane protein YeaQ/YmgE, transglycosylase-associated protein family</fullName>
    </submittedName>
</protein>
<evidence type="ECO:0000256" key="4">
    <source>
        <dbReference type="ARBA" id="ARBA00022692"/>
    </source>
</evidence>
<name>A0A1I1WB67_9BURK</name>
<evidence type="ECO:0000256" key="6">
    <source>
        <dbReference type="ARBA" id="ARBA00023136"/>
    </source>
</evidence>
<dbReference type="STRING" id="32040.SAMN04489710_1098"/>
<keyword evidence="9" id="KW-1185">Reference proteome</keyword>
<feature type="transmembrane region" description="Helical" evidence="7">
    <location>
        <begin position="60"/>
        <end position="79"/>
    </location>
</feature>
<dbReference type="InterPro" id="IPR007341">
    <property type="entry name" value="Transgly_assoc"/>
</dbReference>
<comment type="subcellular location">
    <subcellularLocation>
        <location evidence="1">Cell membrane</location>
        <topology evidence="1">Multi-pass membrane protein</topology>
    </subcellularLocation>
</comment>
<dbReference type="PANTHER" id="PTHR33884">
    <property type="entry name" value="UPF0410 PROTEIN YMGE"/>
    <property type="match status" value="1"/>
</dbReference>
<keyword evidence="5 7" id="KW-1133">Transmembrane helix</keyword>